<evidence type="ECO:0000256" key="1">
    <source>
        <dbReference type="ARBA" id="ARBA00022490"/>
    </source>
</evidence>
<feature type="coiled-coil region" evidence="6">
    <location>
        <begin position="331"/>
        <end position="400"/>
    </location>
</feature>
<evidence type="ECO:0000256" key="6">
    <source>
        <dbReference type="HAMAP-Rule" id="MF_01894"/>
    </source>
</evidence>
<feature type="coiled-coil region" evidence="6">
    <location>
        <begin position="673"/>
        <end position="934"/>
    </location>
</feature>
<keyword evidence="3 6" id="KW-0067">ATP-binding</keyword>
<dbReference type="GO" id="GO:0030261">
    <property type="term" value="P:chromosome condensation"/>
    <property type="evidence" value="ECO:0007669"/>
    <property type="project" value="InterPro"/>
</dbReference>
<dbReference type="EMBL" id="DSJL01000011">
    <property type="protein sequence ID" value="HEF65239.1"/>
    <property type="molecule type" value="Genomic_DNA"/>
</dbReference>
<dbReference type="InterPro" id="IPR036277">
    <property type="entry name" value="SMC_hinge_sf"/>
</dbReference>
<comment type="subunit">
    <text evidence="6">Homodimer.</text>
</comment>
<dbReference type="Gene3D" id="3.40.50.300">
    <property type="entry name" value="P-loop containing nucleotide triphosphate hydrolases"/>
    <property type="match status" value="2"/>
</dbReference>
<reference evidence="7" key="1">
    <citation type="journal article" date="2020" name="mSystems">
        <title>Genome- and Community-Level Interaction Insights into Carbon Utilization and Element Cycling Functions of Hydrothermarchaeota in Hydrothermal Sediment.</title>
        <authorList>
            <person name="Zhou Z."/>
            <person name="Liu Y."/>
            <person name="Xu W."/>
            <person name="Pan J."/>
            <person name="Luo Z.H."/>
            <person name="Li M."/>
        </authorList>
    </citation>
    <scope>NUCLEOTIDE SEQUENCE [LARGE SCALE GENOMIC DNA]</scope>
    <source>
        <strain evidence="7">SpSt-222</strain>
    </source>
</reference>
<dbReference type="Gene3D" id="3.30.70.1620">
    <property type="match status" value="1"/>
</dbReference>
<dbReference type="GO" id="GO:0005524">
    <property type="term" value="F:ATP binding"/>
    <property type="evidence" value="ECO:0007669"/>
    <property type="project" value="UniProtKB-UniRule"/>
</dbReference>
<dbReference type="PIRSF" id="PIRSF005719">
    <property type="entry name" value="SMC"/>
    <property type="match status" value="1"/>
</dbReference>
<comment type="subcellular location">
    <subcellularLocation>
        <location evidence="6">Cytoplasm</location>
    </subcellularLocation>
</comment>
<feature type="coiled-coil region" evidence="6">
    <location>
        <begin position="995"/>
        <end position="1032"/>
    </location>
</feature>
<dbReference type="GO" id="GO:0006260">
    <property type="term" value="P:DNA replication"/>
    <property type="evidence" value="ECO:0007669"/>
    <property type="project" value="UniProtKB-UniRule"/>
</dbReference>
<dbReference type="SUPFAM" id="SSF75553">
    <property type="entry name" value="Smc hinge domain"/>
    <property type="match status" value="1"/>
</dbReference>
<feature type="coiled-coil region" evidence="6">
    <location>
        <begin position="429"/>
        <end position="498"/>
    </location>
</feature>
<dbReference type="GO" id="GO:0016887">
    <property type="term" value="F:ATP hydrolysis activity"/>
    <property type="evidence" value="ECO:0007669"/>
    <property type="project" value="InterPro"/>
</dbReference>
<dbReference type="InterPro" id="IPR011890">
    <property type="entry name" value="SMC_prok"/>
</dbReference>
<name>A0A7C1JMY6_THERO</name>
<dbReference type="InterPro" id="IPR010935">
    <property type="entry name" value="SMC_hinge"/>
</dbReference>
<gene>
    <name evidence="6 7" type="primary">smc</name>
    <name evidence="7" type="ORF">ENP47_06555</name>
</gene>
<keyword evidence="2 6" id="KW-0547">Nucleotide-binding</keyword>
<dbReference type="SMART" id="SM00968">
    <property type="entry name" value="SMC_hinge"/>
    <property type="match status" value="1"/>
</dbReference>
<evidence type="ECO:0000256" key="4">
    <source>
        <dbReference type="ARBA" id="ARBA00023054"/>
    </source>
</evidence>
<keyword evidence="4 6" id="KW-0175">Coiled coil</keyword>
<dbReference type="PANTHER" id="PTHR43977">
    <property type="entry name" value="STRUCTURAL MAINTENANCE OF CHROMOSOMES PROTEIN 3"/>
    <property type="match status" value="1"/>
</dbReference>
<feature type="coiled-coil region" evidence="6">
    <location>
        <begin position="166"/>
        <end position="224"/>
    </location>
</feature>
<comment type="function">
    <text evidence="6">Required for chromosome condensation and partitioning.</text>
</comment>
<dbReference type="InterPro" id="IPR027417">
    <property type="entry name" value="P-loop_NTPase"/>
</dbReference>
<keyword evidence="5 6" id="KW-0238">DNA-binding</keyword>
<sequence>MGIRLTRLTVLGFKSFADPVELVFDRGITAIVGPNGSGKSNLADAIAWVLGEQSGAAMRSRRAEDVIFAGGPGRAALGMAEVTLVLEQDAEELGLPFHEVSLTRRVFRDGENQYLINGARARLRDVAQIAAALRAEWVIVRQGAVDEVLDQRPSERRDFLEHAAGLATLRLRQAEARQRLTEAEQHAQRLEDLLRELEPHIATLAEAAERAREALTVREALRETTLHLFAARWRRARDEAERARCRAAECERAYEDAVGTVRQARESLERAESEYRALAAQREMLVERRRVRAREAEAAVHRAQVARERAAVLTLQLDSLDRDTVSTHHEAVALEQELERVAALHAATNNELAAVESALQRTEAAAAERASRAAQLRRDLKELERQLTQCERERQRLARVRVTLAATTEARRQELAQLHAAAVERARERTAAERELVTLTAREAELAEQLTEAKLEVERCSALLRQTGSKLERQAHVVRELERELILARARLDALSRALEGELIAGATRAVLAAAHRGQLSGVLGTLGALIDVPPELELAVEAALGGHLHDVVVERWTDAEAAIAFLKEHRAGRVTFHPLDSVRTFPPTRLPLAIGGPGVIGVAAELVSASSALRPVVQSLLGRVLVVTDLATTRRLLPQLPPGWVIVTREGELARPSGSVTGGAAKSRERGVLSLARERRELAARSERLEQLVAQGRQELESTRVEYEQARITADEAQRKLRALETAHAELLAERQRAERALTMLVETQARETQAIAHLERLLTEAEEQERALAAQEAEWESTHHKIEEQRARLVDELAALERADPERERLAARVAVLRERTHALERERAQLERQLERLQQRVAELASRRAQLAADYERALAEAERAESEAASLSAAVSELEREEVAVATALEERARCLSAARSALATAEEYLRQTERERAAVRATLERAEELQQAVLESAAWELSGAREVERLSETLAQLAEQVSEPPERLERRIVDLRRRWQELSRFGEAAIAQYEAERARYESLRSELQDVRATVQTLRTLLAELDRQIERSFARSLRTLDRAFAATFSELFGGGRARLIARDGTGSIEGVELVVQPAGKRVRSVQQLSGGERALTAVALRFALLESSPLPFCVLDEVDAALDEANVLRFRAVLERLAERTQFLVITHNRTTIEAAGTLYGVTMGEDGASRVVSLRLADYAAE</sequence>
<dbReference type="GO" id="GO:0003677">
    <property type="term" value="F:DNA binding"/>
    <property type="evidence" value="ECO:0007669"/>
    <property type="project" value="UniProtKB-UniRule"/>
</dbReference>
<dbReference type="GO" id="GO:0007059">
    <property type="term" value="P:chromosome segregation"/>
    <property type="evidence" value="ECO:0007669"/>
    <property type="project" value="UniProtKB-UniRule"/>
</dbReference>
<dbReference type="AlphaFoldDB" id="A0A7C1JMY6"/>
<evidence type="ECO:0000256" key="2">
    <source>
        <dbReference type="ARBA" id="ARBA00022741"/>
    </source>
</evidence>
<protein>
    <recommendedName>
        <fullName evidence="6">Chromosome partition protein Smc</fullName>
    </recommendedName>
</protein>
<dbReference type="GO" id="GO:0005737">
    <property type="term" value="C:cytoplasm"/>
    <property type="evidence" value="ECO:0007669"/>
    <property type="project" value="UniProtKB-SubCell"/>
</dbReference>
<dbReference type="Pfam" id="PF02463">
    <property type="entry name" value="SMC_N"/>
    <property type="match status" value="2"/>
</dbReference>
<proteinExistence type="inferred from homology"/>
<dbReference type="GO" id="GO:0005694">
    <property type="term" value="C:chromosome"/>
    <property type="evidence" value="ECO:0007669"/>
    <property type="project" value="InterPro"/>
</dbReference>
<evidence type="ECO:0000256" key="5">
    <source>
        <dbReference type="ARBA" id="ARBA00023125"/>
    </source>
</evidence>
<evidence type="ECO:0000256" key="3">
    <source>
        <dbReference type="ARBA" id="ARBA00022840"/>
    </source>
</evidence>
<feature type="binding site" evidence="6">
    <location>
        <begin position="34"/>
        <end position="41"/>
    </location>
    <ligand>
        <name>ATP</name>
        <dbReference type="ChEBI" id="CHEBI:30616"/>
    </ligand>
</feature>
<organism evidence="7">
    <name type="scientific">Thermomicrobium roseum</name>
    <dbReference type="NCBI Taxonomy" id="500"/>
    <lineage>
        <taxon>Bacteria</taxon>
        <taxon>Pseudomonadati</taxon>
        <taxon>Thermomicrobiota</taxon>
        <taxon>Thermomicrobia</taxon>
        <taxon>Thermomicrobiales</taxon>
        <taxon>Thermomicrobiaceae</taxon>
        <taxon>Thermomicrobium</taxon>
    </lineage>
</organism>
<dbReference type="InterPro" id="IPR024704">
    <property type="entry name" value="SMC"/>
</dbReference>
<feature type="coiled-coil region" evidence="6">
    <location>
        <begin position="254"/>
        <end position="288"/>
    </location>
</feature>
<comment type="domain">
    <text evidence="6">Contains large globular domains required for ATP hydrolysis at each terminus and a third globular domain forming a flexible hinge near the middle of the molecule. These domains are separated by coiled-coil structures.</text>
</comment>
<dbReference type="Pfam" id="PF06470">
    <property type="entry name" value="SMC_hinge"/>
    <property type="match status" value="1"/>
</dbReference>
<dbReference type="Gene3D" id="1.20.1060.20">
    <property type="match status" value="1"/>
</dbReference>
<dbReference type="HAMAP" id="MF_01894">
    <property type="entry name" value="Smc_prok"/>
    <property type="match status" value="1"/>
</dbReference>
<keyword evidence="1 6" id="KW-0963">Cytoplasm</keyword>
<comment type="similarity">
    <text evidence="6">Belongs to the SMC family.</text>
</comment>
<accession>A0A7C1JMY6</accession>
<dbReference type="SUPFAM" id="SSF52540">
    <property type="entry name" value="P-loop containing nucleoside triphosphate hydrolases"/>
    <property type="match status" value="1"/>
</dbReference>
<dbReference type="GO" id="GO:0007062">
    <property type="term" value="P:sister chromatid cohesion"/>
    <property type="evidence" value="ECO:0007669"/>
    <property type="project" value="InterPro"/>
</dbReference>
<dbReference type="InterPro" id="IPR003395">
    <property type="entry name" value="RecF/RecN/SMC_N"/>
</dbReference>
<evidence type="ECO:0000313" key="7">
    <source>
        <dbReference type="EMBL" id="HEF65239.1"/>
    </source>
</evidence>
<comment type="caution">
    <text evidence="7">The sequence shown here is derived from an EMBL/GenBank/DDBJ whole genome shotgun (WGS) entry which is preliminary data.</text>
</comment>
<dbReference type="NCBIfam" id="TIGR02168">
    <property type="entry name" value="SMC_prok_B"/>
    <property type="match status" value="1"/>
</dbReference>